<evidence type="ECO:0008006" key="7">
    <source>
        <dbReference type="Google" id="ProtNLM"/>
    </source>
</evidence>
<comment type="similarity">
    <text evidence="1">Belongs to the cytochrome P450 family.</text>
</comment>
<keyword evidence="3" id="KW-0560">Oxidoreductase</keyword>
<accession>A0A9R1Q973</accession>
<dbReference type="AlphaFoldDB" id="A0A9R1Q973"/>
<proteinExistence type="inferred from homology"/>
<dbReference type="InterPro" id="IPR001128">
    <property type="entry name" value="Cyt_P450"/>
</dbReference>
<dbReference type="GO" id="GO:0020037">
    <property type="term" value="F:heme binding"/>
    <property type="evidence" value="ECO:0007669"/>
    <property type="project" value="InterPro"/>
</dbReference>
<gene>
    <name evidence="5" type="ORF">TRITD_3Bv1G028210</name>
</gene>
<organism evidence="5 6">
    <name type="scientific">Triticum turgidum subsp. durum</name>
    <name type="common">Durum wheat</name>
    <name type="synonym">Triticum durum</name>
    <dbReference type="NCBI Taxonomy" id="4567"/>
    <lineage>
        <taxon>Eukaryota</taxon>
        <taxon>Viridiplantae</taxon>
        <taxon>Streptophyta</taxon>
        <taxon>Embryophyta</taxon>
        <taxon>Tracheophyta</taxon>
        <taxon>Spermatophyta</taxon>
        <taxon>Magnoliopsida</taxon>
        <taxon>Liliopsida</taxon>
        <taxon>Poales</taxon>
        <taxon>Poaceae</taxon>
        <taxon>BOP clade</taxon>
        <taxon>Pooideae</taxon>
        <taxon>Triticodae</taxon>
        <taxon>Triticeae</taxon>
        <taxon>Triticinae</taxon>
        <taxon>Triticum</taxon>
    </lineage>
</organism>
<evidence type="ECO:0000256" key="4">
    <source>
        <dbReference type="ARBA" id="ARBA00023004"/>
    </source>
</evidence>
<keyword evidence="2" id="KW-0479">Metal-binding</keyword>
<dbReference type="SUPFAM" id="SSF48264">
    <property type="entry name" value="Cytochrome P450"/>
    <property type="match status" value="1"/>
</dbReference>
<dbReference type="GO" id="GO:0004497">
    <property type="term" value="F:monooxygenase activity"/>
    <property type="evidence" value="ECO:0007669"/>
    <property type="project" value="InterPro"/>
</dbReference>
<dbReference type="EMBL" id="LT934116">
    <property type="protein sequence ID" value="VAH72772.1"/>
    <property type="molecule type" value="Genomic_DNA"/>
</dbReference>
<dbReference type="PANTHER" id="PTHR24296">
    <property type="entry name" value="CYTOCHROME P450"/>
    <property type="match status" value="1"/>
</dbReference>
<dbReference type="Proteomes" id="UP000324705">
    <property type="component" value="Chromosome 3B"/>
</dbReference>
<keyword evidence="6" id="KW-1185">Reference proteome</keyword>
<dbReference type="GO" id="GO:0005506">
    <property type="term" value="F:iron ion binding"/>
    <property type="evidence" value="ECO:0007669"/>
    <property type="project" value="InterPro"/>
</dbReference>
<evidence type="ECO:0000256" key="2">
    <source>
        <dbReference type="ARBA" id="ARBA00022723"/>
    </source>
</evidence>
<dbReference type="Pfam" id="PF00067">
    <property type="entry name" value="p450"/>
    <property type="match status" value="1"/>
</dbReference>
<sequence>MEDLFMRSTLDSIFTIGFGVNLGSLSNSNQEGAAFARAFDDASEQVLYRFLDPLWKAKRLLNVLSEATMKRSVRTINDFVYAVIDKKIEQMGRDGQEFAKKQDILSRFLLEREKDPGCFDNKYLRDIILNFMIAGRDTTAGTLSWFLYVLCRDQRIQDKIAREVREATTGDHQDVGGK</sequence>
<protein>
    <recommendedName>
        <fullName evidence="7">Cytochrome P450</fullName>
    </recommendedName>
</protein>
<evidence type="ECO:0000313" key="5">
    <source>
        <dbReference type="EMBL" id="VAH72772.1"/>
    </source>
</evidence>
<dbReference type="Gene3D" id="1.10.630.10">
    <property type="entry name" value="Cytochrome P450"/>
    <property type="match status" value="1"/>
</dbReference>
<dbReference type="Gramene" id="TRITD3Bv1G028210.4">
    <property type="protein sequence ID" value="TRITD3Bv1G028210.4"/>
    <property type="gene ID" value="TRITD3Bv1G028210"/>
</dbReference>
<dbReference type="GO" id="GO:0016705">
    <property type="term" value="F:oxidoreductase activity, acting on paired donors, with incorporation or reduction of molecular oxygen"/>
    <property type="evidence" value="ECO:0007669"/>
    <property type="project" value="InterPro"/>
</dbReference>
<reference evidence="5 6" key="1">
    <citation type="submission" date="2017-09" db="EMBL/GenBank/DDBJ databases">
        <authorList>
            <consortium name="International Durum Wheat Genome Sequencing Consortium (IDWGSC)"/>
            <person name="Milanesi L."/>
        </authorList>
    </citation>
    <scope>NUCLEOTIDE SEQUENCE [LARGE SCALE GENOMIC DNA]</scope>
    <source>
        <strain evidence="6">cv. Svevo</strain>
    </source>
</reference>
<evidence type="ECO:0000256" key="3">
    <source>
        <dbReference type="ARBA" id="ARBA00023002"/>
    </source>
</evidence>
<name>A0A9R1Q973_TRITD</name>
<keyword evidence="4" id="KW-0408">Iron</keyword>
<dbReference type="InterPro" id="IPR036396">
    <property type="entry name" value="Cyt_P450_sf"/>
</dbReference>
<evidence type="ECO:0000313" key="6">
    <source>
        <dbReference type="Proteomes" id="UP000324705"/>
    </source>
</evidence>
<evidence type="ECO:0000256" key="1">
    <source>
        <dbReference type="ARBA" id="ARBA00010617"/>
    </source>
</evidence>